<dbReference type="InterPro" id="IPR036196">
    <property type="entry name" value="Ptyr_pPase_sf"/>
</dbReference>
<dbReference type="SMART" id="SM00226">
    <property type="entry name" value="LMWPc"/>
    <property type="match status" value="1"/>
</dbReference>
<gene>
    <name evidence="3" type="ORF">GBA63_22170</name>
</gene>
<proteinExistence type="predicted"/>
<dbReference type="SUPFAM" id="SSF52788">
    <property type="entry name" value="Phosphotyrosine protein phosphatases I"/>
    <property type="match status" value="1"/>
</dbReference>
<organism evidence="3 4">
    <name type="scientific">Rubrobacter tropicus</name>
    <dbReference type="NCBI Taxonomy" id="2653851"/>
    <lineage>
        <taxon>Bacteria</taxon>
        <taxon>Bacillati</taxon>
        <taxon>Actinomycetota</taxon>
        <taxon>Rubrobacteria</taxon>
        <taxon>Rubrobacterales</taxon>
        <taxon>Rubrobacteraceae</taxon>
        <taxon>Rubrobacter</taxon>
    </lineage>
</organism>
<dbReference type="PANTHER" id="PTHR43428:SF1">
    <property type="entry name" value="ARSENATE REDUCTASE"/>
    <property type="match status" value="1"/>
</dbReference>
<sequence>MAEGLLRGLAGARFEAASAGTEATRVRPEAVSVMAELGIDISGQESKTLDRYLKETFDYVVTVCDEANEACPFFPGAKERLHWSLPDPSAVGGTEEERLGVFRSVRDRLRDRIEGELANGEGG</sequence>
<feature type="domain" description="Phosphotyrosine protein phosphatase I" evidence="2">
    <location>
        <begin position="1"/>
        <end position="119"/>
    </location>
</feature>
<keyword evidence="3" id="KW-0614">Plasmid</keyword>
<geneLocation type="plasmid" evidence="3 4">
    <name>unnamed1</name>
</geneLocation>
<dbReference type="InterPro" id="IPR023485">
    <property type="entry name" value="Ptyr_pPase"/>
</dbReference>
<dbReference type="EMBL" id="CP045120">
    <property type="protein sequence ID" value="QIN85530.1"/>
    <property type="molecule type" value="Genomic_DNA"/>
</dbReference>
<protein>
    <submittedName>
        <fullName evidence="3">Arsenate reductase ArsC</fullName>
    </submittedName>
</protein>
<dbReference type="Gene3D" id="3.40.50.2300">
    <property type="match status" value="1"/>
</dbReference>
<name>A0A6G8QGD8_9ACTN</name>
<dbReference type="PANTHER" id="PTHR43428">
    <property type="entry name" value="ARSENATE REDUCTASE"/>
    <property type="match status" value="1"/>
</dbReference>
<dbReference type="CDD" id="cd16345">
    <property type="entry name" value="LMWP_ArsC"/>
    <property type="match status" value="1"/>
</dbReference>
<keyword evidence="4" id="KW-1185">Reference proteome</keyword>
<keyword evidence="1" id="KW-0059">Arsenical resistance</keyword>
<dbReference type="KEGG" id="rub:GBA63_22170"/>
<reference evidence="3 4" key="1">
    <citation type="submission" date="2019-10" db="EMBL/GenBank/DDBJ databases">
        <title>Rubrobacter sp nov SCSIO 52090 isolated from a deep-sea sediment in the South China Sea.</title>
        <authorList>
            <person name="Chen R.W."/>
        </authorList>
    </citation>
    <scope>NUCLEOTIDE SEQUENCE [LARGE SCALE GENOMIC DNA]</scope>
    <source>
        <strain evidence="3 4">SCSIO 52909</strain>
        <plasmid evidence="3 4">unnamed1</plasmid>
    </source>
</reference>
<dbReference type="GO" id="GO:0046685">
    <property type="term" value="P:response to arsenic-containing substance"/>
    <property type="evidence" value="ECO:0007669"/>
    <property type="project" value="UniProtKB-KW"/>
</dbReference>
<evidence type="ECO:0000256" key="1">
    <source>
        <dbReference type="ARBA" id="ARBA00022849"/>
    </source>
</evidence>
<dbReference type="AlphaFoldDB" id="A0A6G8QGD8"/>
<evidence type="ECO:0000313" key="4">
    <source>
        <dbReference type="Proteomes" id="UP000501452"/>
    </source>
</evidence>
<accession>A0A6G8QGD8</accession>
<dbReference type="Proteomes" id="UP000501452">
    <property type="component" value="Plasmid unnamed1"/>
</dbReference>
<dbReference type="Pfam" id="PF01451">
    <property type="entry name" value="LMWPc"/>
    <property type="match status" value="1"/>
</dbReference>
<evidence type="ECO:0000313" key="3">
    <source>
        <dbReference type="EMBL" id="QIN85530.1"/>
    </source>
</evidence>
<evidence type="ECO:0000259" key="2">
    <source>
        <dbReference type="SMART" id="SM00226"/>
    </source>
</evidence>